<dbReference type="Proteomes" id="UP000070544">
    <property type="component" value="Unassembled WGS sequence"/>
</dbReference>
<evidence type="ECO:0000256" key="1">
    <source>
        <dbReference type="ARBA" id="ARBA00004141"/>
    </source>
</evidence>
<accession>A0A139A9X6</accession>
<evidence type="ECO:0000313" key="6">
    <source>
        <dbReference type="EMBL" id="KXS13537.1"/>
    </source>
</evidence>
<protein>
    <submittedName>
        <fullName evidence="6">DUF423-domain-containing protein</fullName>
    </submittedName>
</protein>
<comment type="subcellular location">
    <subcellularLocation>
        <location evidence="1">Membrane</location>
        <topology evidence="1">Multi-pass membrane protein</topology>
    </subcellularLocation>
</comment>
<evidence type="ECO:0000256" key="2">
    <source>
        <dbReference type="ARBA" id="ARBA00022692"/>
    </source>
</evidence>
<dbReference type="Pfam" id="PF04241">
    <property type="entry name" value="DUF423"/>
    <property type="match status" value="1"/>
</dbReference>
<evidence type="ECO:0000313" key="7">
    <source>
        <dbReference type="Proteomes" id="UP000070544"/>
    </source>
</evidence>
<dbReference type="AlphaFoldDB" id="A0A139A9X6"/>
<dbReference type="OrthoDB" id="269173at2759"/>
<feature type="transmembrane region" description="Helical" evidence="5">
    <location>
        <begin position="94"/>
        <end position="115"/>
    </location>
</feature>
<evidence type="ECO:0000256" key="5">
    <source>
        <dbReference type="SAM" id="Phobius"/>
    </source>
</evidence>
<keyword evidence="4 5" id="KW-0472">Membrane</keyword>
<keyword evidence="7" id="KW-1185">Reference proteome</keyword>
<organism evidence="6 7">
    <name type="scientific">Gonapodya prolifera (strain JEL478)</name>
    <name type="common">Monoblepharis prolifera</name>
    <dbReference type="NCBI Taxonomy" id="1344416"/>
    <lineage>
        <taxon>Eukaryota</taxon>
        <taxon>Fungi</taxon>
        <taxon>Fungi incertae sedis</taxon>
        <taxon>Chytridiomycota</taxon>
        <taxon>Chytridiomycota incertae sedis</taxon>
        <taxon>Monoblepharidomycetes</taxon>
        <taxon>Monoblepharidales</taxon>
        <taxon>Gonapodyaceae</taxon>
        <taxon>Gonapodya</taxon>
    </lineage>
</organism>
<keyword evidence="2 5" id="KW-0812">Transmembrane</keyword>
<feature type="transmembrane region" description="Helical" evidence="5">
    <location>
        <begin position="62"/>
        <end position="82"/>
    </location>
</feature>
<proteinExistence type="predicted"/>
<reference evidence="6 7" key="1">
    <citation type="journal article" date="2015" name="Genome Biol. Evol.">
        <title>Phylogenomic analyses indicate that early fungi evolved digesting cell walls of algal ancestors of land plants.</title>
        <authorList>
            <person name="Chang Y."/>
            <person name="Wang S."/>
            <person name="Sekimoto S."/>
            <person name="Aerts A.L."/>
            <person name="Choi C."/>
            <person name="Clum A."/>
            <person name="LaButti K.M."/>
            <person name="Lindquist E.A."/>
            <person name="Yee Ngan C."/>
            <person name="Ohm R.A."/>
            <person name="Salamov A.A."/>
            <person name="Grigoriev I.V."/>
            <person name="Spatafora J.W."/>
            <person name="Berbee M.L."/>
        </authorList>
    </citation>
    <scope>NUCLEOTIDE SEQUENCE [LARGE SCALE GENOMIC DNA]</scope>
    <source>
        <strain evidence="6 7">JEL478</strain>
    </source>
</reference>
<dbReference type="EMBL" id="KQ965777">
    <property type="protein sequence ID" value="KXS13537.1"/>
    <property type="molecule type" value="Genomic_DNA"/>
</dbReference>
<dbReference type="GO" id="GO:0016020">
    <property type="term" value="C:membrane"/>
    <property type="evidence" value="ECO:0007669"/>
    <property type="project" value="UniProtKB-SubCell"/>
</dbReference>
<dbReference type="PANTHER" id="PTHR43461">
    <property type="entry name" value="TRANSMEMBRANE PROTEIN 256"/>
    <property type="match status" value="1"/>
</dbReference>
<dbReference type="InterPro" id="IPR006696">
    <property type="entry name" value="DUF423"/>
</dbReference>
<evidence type="ECO:0000256" key="4">
    <source>
        <dbReference type="ARBA" id="ARBA00023136"/>
    </source>
</evidence>
<name>A0A139A9X6_GONPJ</name>
<evidence type="ECO:0000256" key="3">
    <source>
        <dbReference type="ARBA" id="ARBA00022989"/>
    </source>
</evidence>
<dbReference type="PANTHER" id="PTHR43461:SF1">
    <property type="entry name" value="TRANSMEMBRANE PROTEIN 256"/>
    <property type="match status" value="1"/>
</dbReference>
<keyword evidence="3 5" id="KW-1133">Transmembrane helix</keyword>
<sequence length="116" mass="12598">MLGAFGAHGLKASLAKHPDGAARMKNWDTAAHYHLIHSVALLAIGFKQSSQSATPLNKYFEYAGWLWATGVTFFSGSIYLLVLDSEKRYTRPLIPITPLGGSLLISGWLCVYLAAS</sequence>
<dbReference type="STRING" id="1344416.A0A139A9X6"/>
<gene>
    <name evidence="6" type="ORF">M427DRAFT_58581</name>
</gene>